<protein>
    <submittedName>
        <fullName evidence="1">Uncharacterized protein</fullName>
    </submittedName>
</protein>
<reference evidence="1" key="1">
    <citation type="journal article" date="2014" name="Front. Microbiol.">
        <title>High frequency of phylogenetically diverse reductive dehalogenase-homologous genes in deep subseafloor sedimentary metagenomes.</title>
        <authorList>
            <person name="Kawai M."/>
            <person name="Futagami T."/>
            <person name="Toyoda A."/>
            <person name="Takaki Y."/>
            <person name="Nishi S."/>
            <person name="Hori S."/>
            <person name="Arai W."/>
            <person name="Tsubouchi T."/>
            <person name="Morono Y."/>
            <person name="Uchiyama I."/>
            <person name="Ito T."/>
            <person name="Fujiyama A."/>
            <person name="Inagaki F."/>
            <person name="Takami H."/>
        </authorList>
    </citation>
    <scope>NUCLEOTIDE SEQUENCE</scope>
    <source>
        <strain evidence="1">Expedition CK06-06</strain>
    </source>
</reference>
<organism evidence="1">
    <name type="scientific">marine sediment metagenome</name>
    <dbReference type="NCBI Taxonomy" id="412755"/>
    <lineage>
        <taxon>unclassified sequences</taxon>
        <taxon>metagenomes</taxon>
        <taxon>ecological metagenomes</taxon>
    </lineage>
</organism>
<evidence type="ECO:0000313" key="1">
    <source>
        <dbReference type="EMBL" id="GAI50700.1"/>
    </source>
</evidence>
<feature type="non-terminal residue" evidence="1">
    <location>
        <position position="1"/>
    </location>
</feature>
<name>X1QI48_9ZZZZ</name>
<gene>
    <name evidence="1" type="ORF">S06H3_62721</name>
</gene>
<dbReference type="EMBL" id="BARV01041431">
    <property type="protein sequence ID" value="GAI50700.1"/>
    <property type="molecule type" value="Genomic_DNA"/>
</dbReference>
<proteinExistence type="predicted"/>
<accession>X1QI48</accession>
<dbReference type="AlphaFoldDB" id="X1QI48"/>
<sequence length="115" mass="12902">QILQSWLEARGEMLELMCRVGGGLLYTRKTGNSFDSESITIKPVIDSIIRQLPGIELRSAAKDMLIKGIETEFACRILGDLGTAEDLPYLHTKLSNRDAHTVVKNAMERIQERTN</sequence>
<comment type="caution">
    <text evidence="1">The sequence shown here is derived from an EMBL/GenBank/DDBJ whole genome shotgun (WGS) entry which is preliminary data.</text>
</comment>